<comment type="caution">
    <text evidence="1">The sequence shown here is derived from an EMBL/GenBank/DDBJ whole genome shotgun (WGS) entry which is preliminary data.</text>
</comment>
<dbReference type="EMBL" id="ASQP01000488">
    <property type="protein sequence ID" value="OMI34093.1"/>
    <property type="molecule type" value="Genomic_DNA"/>
</dbReference>
<protein>
    <submittedName>
        <fullName evidence="1">Uncharacterized protein</fullName>
    </submittedName>
</protein>
<feature type="non-terminal residue" evidence="1">
    <location>
        <position position="1"/>
    </location>
</feature>
<evidence type="ECO:0000313" key="2">
    <source>
        <dbReference type="Proteomes" id="UP000186168"/>
    </source>
</evidence>
<accession>A0A1R1S791</accession>
<evidence type="ECO:0000313" key="1">
    <source>
        <dbReference type="EMBL" id="OMI34093.1"/>
    </source>
</evidence>
<name>A0A1R1S791_9ACTN</name>
<dbReference type="Proteomes" id="UP000186168">
    <property type="component" value="Unassembled WGS sequence"/>
</dbReference>
<organism evidence="1 2">
    <name type="scientific">Streptomyces sparsogenes DSM 40356</name>
    <dbReference type="NCBI Taxonomy" id="1331668"/>
    <lineage>
        <taxon>Bacteria</taxon>
        <taxon>Bacillati</taxon>
        <taxon>Actinomycetota</taxon>
        <taxon>Actinomycetes</taxon>
        <taxon>Kitasatosporales</taxon>
        <taxon>Streptomycetaceae</taxon>
        <taxon>Streptomyces</taxon>
    </lineage>
</organism>
<dbReference type="AlphaFoldDB" id="A0A1R1S791"/>
<keyword evidence="2" id="KW-1185">Reference proteome</keyword>
<sequence length="27" mass="3061">TRHGGFGMCGRREEYELPGVTVPYYGE</sequence>
<reference evidence="1 2" key="1">
    <citation type="submission" date="2013-05" db="EMBL/GenBank/DDBJ databases">
        <title>Genome sequence of Streptomyces sparsogenes DSM 40356.</title>
        <authorList>
            <person name="Coyne S."/>
            <person name="Seebeck F.P."/>
        </authorList>
    </citation>
    <scope>NUCLEOTIDE SEQUENCE [LARGE SCALE GENOMIC DNA]</scope>
    <source>
        <strain evidence="1 2">DSM 40356</strain>
    </source>
</reference>
<gene>
    <name evidence="1" type="ORF">SPAR_38170</name>
</gene>
<proteinExistence type="predicted"/>